<dbReference type="AlphaFoldDB" id="A0A8X6JNI7"/>
<evidence type="ECO:0000313" key="1">
    <source>
        <dbReference type="EMBL" id="GFR13731.1"/>
    </source>
</evidence>
<keyword evidence="2" id="KW-1185">Reference proteome</keyword>
<accession>A0A8X6JNI7</accession>
<comment type="caution">
    <text evidence="1">The sequence shown here is derived from an EMBL/GenBank/DDBJ whole genome shotgun (WGS) entry which is preliminary data.</text>
</comment>
<gene>
    <name evidence="1" type="ORF">TNCT_374111</name>
</gene>
<sequence>MKVKDALKLQISTVRFWSDLTIVISQIHRESRELKTFVANRVSEIHQTSSRHQLHGIASEQNPTVVLSRRLLPEELVDNSLWWQGLELLLQSASTTAIGELTQRYDFDCELKVP</sequence>
<dbReference type="OrthoDB" id="6370417at2759"/>
<evidence type="ECO:0000313" key="2">
    <source>
        <dbReference type="Proteomes" id="UP000887116"/>
    </source>
</evidence>
<reference evidence="1" key="1">
    <citation type="submission" date="2020-07" db="EMBL/GenBank/DDBJ databases">
        <title>Multicomponent nature underlies the extraordinary mechanical properties of spider dragline silk.</title>
        <authorList>
            <person name="Kono N."/>
            <person name="Nakamura H."/>
            <person name="Mori M."/>
            <person name="Yoshida Y."/>
            <person name="Ohtoshi R."/>
            <person name="Malay A.D."/>
            <person name="Moran D.A.P."/>
            <person name="Tomita M."/>
            <person name="Numata K."/>
            <person name="Arakawa K."/>
        </authorList>
    </citation>
    <scope>NUCLEOTIDE SEQUENCE</scope>
</reference>
<dbReference type="PANTHER" id="PTHR22955">
    <property type="entry name" value="RETROTRANSPOSON"/>
    <property type="match status" value="1"/>
</dbReference>
<dbReference type="PANTHER" id="PTHR22955:SF65">
    <property type="entry name" value="INTEGRASE CATALYTIC DOMAIN-CONTAINING PROTEIN"/>
    <property type="match status" value="1"/>
</dbReference>
<dbReference type="Proteomes" id="UP000887116">
    <property type="component" value="Unassembled WGS sequence"/>
</dbReference>
<dbReference type="EMBL" id="BMAO01017156">
    <property type="protein sequence ID" value="GFR13731.1"/>
    <property type="molecule type" value="Genomic_DNA"/>
</dbReference>
<name>A0A8X6JNI7_TRICU</name>
<protein>
    <submittedName>
        <fullName evidence="1">Uncharacterized protein</fullName>
    </submittedName>
</protein>
<proteinExistence type="predicted"/>
<organism evidence="1 2">
    <name type="scientific">Trichonephila clavata</name>
    <name type="common">Joro spider</name>
    <name type="synonym">Nephila clavata</name>
    <dbReference type="NCBI Taxonomy" id="2740835"/>
    <lineage>
        <taxon>Eukaryota</taxon>
        <taxon>Metazoa</taxon>
        <taxon>Ecdysozoa</taxon>
        <taxon>Arthropoda</taxon>
        <taxon>Chelicerata</taxon>
        <taxon>Arachnida</taxon>
        <taxon>Araneae</taxon>
        <taxon>Araneomorphae</taxon>
        <taxon>Entelegynae</taxon>
        <taxon>Araneoidea</taxon>
        <taxon>Nephilidae</taxon>
        <taxon>Trichonephila</taxon>
    </lineage>
</organism>